<organism evidence="2 3">
    <name type="scientific">Azospirillum palustre</name>
    <dbReference type="NCBI Taxonomy" id="2044885"/>
    <lineage>
        <taxon>Bacteria</taxon>
        <taxon>Pseudomonadati</taxon>
        <taxon>Pseudomonadota</taxon>
        <taxon>Alphaproteobacteria</taxon>
        <taxon>Rhodospirillales</taxon>
        <taxon>Azospirillaceae</taxon>
        <taxon>Azospirillum</taxon>
    </lineage>
</organism>
<feature type="coiled-coil region" evidence="1">
    <location>
        <begin position="96"/>
        <end position="125"/>
    </location>
</feature>
<evidence type="ECO:0000313" key="2">
    <source>
        <dbReference type="EMBL" id="PGH59249.1"/>
    </source>
</evidence>
<reference evidence="3" key="1">
    <citation type="submission" date="2017-10" db="EMBL/GenBank/DDBJ databases">
        <authorList>
            <person name="Kravchenko I.K."/>
            <person name="Grouzdev D.S."/>
        </authorList>
    </citation>
    <scope>NUCLEOTIDE SEQUENCE [LARGE SCALE GENOMIC DNA]</scope>
    <source>
        <strain evidence="3">B2</strain>
    </source>
</reference>
<evidence type="ECO:0000313" key="3">
    <source>
        <dbReference type="Proteomes" id="UP000225379"/>
    </source>
</evidence>
<dbReference type="Proteomes" id="UP000225379">
    <property type="component" value="Unassembled WGS sequence"/>
</dbReference>
<keyword evidence="3" id="KW-1185">Reference proteome</keyword>
<dbReference type="AlphaFoldDB" id="A0A2B8BNE1"/>
<protein>
    <submittedName>
        <fullName evidence="2">Uncharacterized protein</fullName>
    </submittedName>
</protein>
<name>A0A2B8BNE1_9PROT</name>
<keyword evidence="1" id="KW-0175">Coiled coil</keyword>
<comment type="caution">
    <text evidence="2">The sequence shown here is derived from an EMBL/GenBank/DDBJ whole genome shotgun (WGS) entry which is preliminary data.</text>
</comment>
<dbReference type="EMBL" id="PDKW01000036">
    <property type="protein sequence ID" value="PGH59249.1"/>
    <property type="molecule type" value="Genomic_DNA"/>
</dbReference>
<evidence type="ECO:0000256" key="1">
    <source>
        <dbReference type="SAM" id="Coils"/>
    </source>
</evidence>
<sequence length="270" mass="29882">MLLRRNSENPYDEDAVEIWLTAAALVASEMPIPPDLAGDPRPEWMLGHLPASTGEHDYAALFSAQINASVAVQACVGACSGGGRHDLVVRLSGPAVAAVKTEIAAIEARREAERLEDEMEWAMRTVWPDERRRQDESSWAFQESQRVLRGRRQQDLEAAFGLRQDGERRRVRSSIENQAAYLADLRKKTAAAIANGALNGDEAKAAKKLLRHLEGLEEAVGAMKKARKTAQRRKPALTRRADLEEARSVTPAASLLQALRFRQAVFGRRP</sequence>
<gene>
    <name evidence="2" type="ORF">CRT60_01050</name>
</gene>
<accession>A0A2B8BNE1</accession>
<proteinExistence type="predicted"/>